<keyword evidence="2 5" id="KW-0560">Oxidoreductase</keyword>
<proteinExistence type="inferred from homology"/>
<dbReference type="InterPro" id="IPR013328">
    <property type="entry name" value="6PGD_dom2"/>
</dbReference>
<dbReference type="InterPro" id="IPR022694">
    <property type="entry name" value="3-OHacyl-CoA_DH"/>
</dbReference>
<dbReference type="Proteomes" id="UP001595904">
    <property type="component" value="Unassembled WGS sequence"/>
</dbReference>
<dbReference type="PANTHER" id="PTHR48075:SF5">
    <property type="entry name" value="3-HYDROXYBUTYRYL-COA DEHYDROGENASE"/>
    <property type="match status" value="1"/>
</dbReference>
<dbReference type="SUPFAM" id="SSF48179">
    <property type="entry name" value="6-phosphogluconate dehydrogenase C-terminal domain-like"/>
    <property type="match status" value="1"/>
</dbReference>
<dbReference type="GO" id="GO:0003857">
    <property type="term" value="F:(3S)-3-hydroxyacyl-CoA dehydrogenase (NAD+) activity"/>
    <property type="evidence" value="ECO:0007669"/>
    <property type="project" value="UniProtKB-EC"/>
</dbReference>
<dbReference type="NCBIfam" id="NF004474">
    <property type="entry name" value="PRK05808.1"/>
    <property type="match status" value="1"/>
</dbReference>
<gene>
    <name evidence="5" type="ORF">ACFPN2_33285</name>
</gene>
<protein>
    <submittedName>
        <fullName evidence="5">3-hydroxyacyl-CoA dehydrogenase family protein</fullName>
        <ecNumber evidence="5">1.1.1.35</ecNumber>
    </submittedName>
</protein>
<dbReference type="InterPro" id="IPR036291">
    <property type="entry name" value="NAD(P)-bd_dom_sf"/>
</dbReference>
<dbReference type="InterPro" id="IPR008927">
    <property type="entry name" value="6-PGluconate_DH-like_C_sf"/>
</dbReference>
<dbReference type="RefSeq" id="WP_380604812.1">
    <property type="nucleotide sequence ID" value="NZ_JBHSDU010000015.1"/>
</dbReference>
<dbReference type="Pfam" id="PF00725">
    <property type="entry name" value="3HCDH"/>
    <property type="match status" value="1"/>
</dbReference>
<evidence type="ECO:0000259" key="3">
    <source>
        <dbReference type="Pfam" id="PF00725"/>
    </source>
</evidence>
<organism evidence="5 6">
    <name type="scientific">Steroidobacter flavus</name>
    <dbReference type="NCBI Taxonomy" id="1842136"/>
    <lineage>
        <taxon>Bacteria</taxon>
        <taxon>Pseudomonadati</taxon>
        <taxon>Pseudomonadota</taxon>
        <taxon>Gammaproteobacteria</taxon>
        <taxon>Steroidobacterales</taxon>
        <taxon>Steroidobacteraceae</taxon>
        <taxon>Steroidobacter</taxon>
    </lineage>
</organism>
<accession>A0ABV8T270</accession>
<dbReference type="EMBL" id="JBHSDU010000015">
    <property type="protein sequence ID" value="MFC4313996.1"/>
    <property type="molecule type" value="Genomic_DNA"/>
</dbReference>
<dbReference type="InterPro" id="IPR006108">
    <property type="entry name" value="3HC_DH_C"/>
</dbReference>
<dbReference type="PANTHER" id="PTHR48075">
    <property type="entry name" value="3-HYDROXYACYL-COA DEHYDROGENASE FAMILY PROTEIN"/>
    <property type="match status" value="1"/>
</dbReference>
<dbReference type="PIRSF" id="PIRSF000105">
    <property type="entry name" value="HCDH"/>
    <property type="match status" value="1"/>
</dbReference>
<keyword evidence="6" id="KW-1185">Reference proteome</keyword>
<evidence type="ECO:0000259" key="4">
    <source>
        <dbReference type="Pfam" id="PF02737"/>
    </source>
</evidence>
<dbReference type="PROSITE" id="PS00067">
    <property type="entry name" value="3HCDH"/>
    <property type="match status" value="1"/>
</dbReference>
<dbReference type="InterPro" id="IPR006176">
    <property type="entry name" value="3-OHacyl-CoA_DH_NAD-bd"/>
</dbReference>
<dbReference type="InterPro" id="IPR006180">
    <property type="entry name" value="3-OHacyl-CoA_DH_CS"/>
</dbReference>
<dbReference type="EC" id="1.1.1.35" evidence="5"/>
<dbReference type="Gene3D" id="3.40.50.720">
    <property type="entry name" value="NAD(P)-binding Rossmann-like Domain"/>
    <property type="match status" value="1"/>
</dbReference>
<reference evidence="6" key="1">
    <citation type="journal article" date="2019" name="Int. J. Syst. Evol. Microbiol.">
        <title>The Global Catalogue of Microorganisms (GCM) 10K type strain sequencing project: providing services to taxonomists for standard genome sequencing and annotation.</title>
        <authorList>
            <consortium name="The Broad Institute Genomics Platform"/>
            <consortium name="The Broad Institute Genome Sequencing Center for Infectious Disease"/>
            <person name="Wu L."/>
            <person name="Ma J."/>
        </authorList>
    </citation>
    <scope>NUCLEOTIDE SEQUENCE [LARGE SCALE GENOMIC DNA]</scope>
    <source>
        <strain evidence="6">CGMCC 1.10759</strain>
    </source>
</reference>
<evidence type="ECO:0000313" key="6">
    <source>
        <dbReference type="Proteomes" id="UP001595904"/>
    </source>
</evidence>
<evidence type="ECO:0000256" key="1">
    <source>
        <dbReference type="ARBA" id="ARBA00009463"/>
    </source>
</evidence>
<evidence type="ECO:0000256" key="2">
    <source>
        <dbReference type="ARBA" id="ARBA00023002"/>
    </source>
</evidence>
<dbReference type="Gene3D" id="1.10.1040.10">
    <property type="entry name" value="N-(1-d-carboxylethyl)-l-norvaline Dehydrogenase, domain 2"/>
    <property type="match status" value="1"/>
</dbReference>
<comment type="caution">
    <text evidence="5">The sequence shown here is derived from an EMBL/GenBank/DDBJ whole genome shotgun (WGS) entry which is preliminary data.</text>
</comment>
<sequence>MSQIKSIGVLGSGQMGGGIAQVAAQSGYSVALADISLAAATAGKQKIEKGLAKLVEKGKLDAAKSAEILGRITPVGELAGLADCDVVIEAATENVELKKQLFAKLDAACQKASILATNTSSISITVIAAQTKRPERVVGMHFMNPVPVMQLVEIIRGLATDNAVYESTVALARAMGKTVVTSNDAPGFLVNRILIPLINEACFVLQEGVGTAEDIDAGARLGLNHPMGPLQLADLIGLDTCLAIAEVLHRDLGDDKYRPATILRNHVAAGWLGRKTGRGFYRY</sequence>
<name>A0ABV8T270_9GAMM</name>
<feature type="domain" description="3-hydroxyacyl-CoA dehydrogenase C-terminal" evidence="3">
    <location>
        <begin position="187"/>
        <end position="283"/>
    </location>
</feature>
<evidence type="ECO:0000313" key="5">
    <source>
        <dbReference type="EMBL" id="MFC4313996.1"/>
    </source>
</evidence>
<dbReference type="SUPFAM" id="SSF51735">
    <property type="entry name" value="NAD(P)-binding Rossmann-fold domains"/>
    <property type="match status" value="1"/>
</dbReference>
<dbReference type="Pfam" id="PF02737">
    <property type="entry name" value="3HCDH_N"/>
    <property type="match status" value="1"/>
</dbReference>
<comment type="similarity">
    <text evidence="1">Belongs to the 3-hydroxyacyl-CoA dehydrogenase family.</text>
</comment>
<feature type="domain" description="3-hydroxyacyl-CoA dehydrogenase NAD binding" evidence="4">
    <location>
        <begin position="7"/>
        <end position="184"/>
    </location>
</feature>